<keyword evidence="3" id="KW-0479">Metal-binding</keyword>
<keyword evidence="7" id="KW-0067">ATP-binding</keyword>
<dbReference type="STRING" id="930.GCA_002079865_03249"/>
<keyword evidence="4" id="KW-0547">Nucleotide-binding</keyword>
<evidence type="ECO:0000256" key="11">
    <source>
        <dbReference type="SAM" id="MobiDB-lite"/>
    </source>
</evidence>
<evidence type="ECO:0000256" key="6">
    <source>
        <dbReference type="ARBA" id="ARBA00022833"/>
    </source>
</evidence>
<evidence type="ECO:0000313" key="14">
    <source>
        <dbReference type="Proteomes" id="UP000094893"/>
    </source>
</evidence>
<dbReference type="EMBL" id="LWRY01000111">
    <property type="protein sequence ID" value="OCX72388.1"/>
    <property type="molecule type" value="Genomic_DNA"/>
</dbReference>
<evidence type="ECO:0000256" key="8">
    <source>
        <dbReference type="ARBA" id="ARBA00037993"/>
    </source>
</evidence>
<dbReference type="AlphaFoldDB" id="A0A1C2IJ04"/>
<evidence type="ECO:0000256" key="4">
    <source>
        <dbReference type="ARBA" id="ARBA00022741"/>
    </source>
</evidence>
<evidence type="ECO:0000256" key="5">
    <source>
        <dbReference type="ARBA" id="ARBA00022785"/>
    </source>
</evidence>
<feature type="compositionally biased region" description="Polar residues" evidence="11">
    <location>
        <begin position="1"/>
        <end position="12"/>
    </location>
</feature>
<evidence type="ECO:0000313" key="13">
    <source>
        <dbReference type="EMBL" id="OCX75973.1"/>
    </source>
</evidence>
<evidence type="ECO:0000256" key="2">
    <source>
        <dbReference type="ARBA" id="ARBA00022598"/>
    </source>
</evidence>
<sequence>MLSSISMNTHTETAAIIRQPDPMSPDPMSLEVARPKTANCLLLMSGGIESSTLLFQLAQTECPQPVFLDYAQRAAQQEWEAVQRLSENQQVQAQRYDLSAFGNAVGALRAERYHVPLPHRNFFAIAAIATIASNLNIQRIVIGLSADDAQVDTCSRPAFQNAITNTLGTLNLQLETPLIQLSKASIILEGNRLHVPWKKTYSCLLGREKHCGFCPQCKKRREAFAQAGANDQDLGYNP</sequence>
<comment type="similarity">
    <text evidence="8">Belongs to the QueC family.</text>
</comment>
<proteinExistence type="inferred from homology"/>
<dbReference type="Proteomes" id="UP000094893">
    <property type="component" value="Unassembled WGS sequence"/>
</dbReference>
<keyword evidence="15" id="KW-1185">Reference proteome</keyword>
<dbReference type="GO" id="GO:0046872">
    <property type="term" value="F:metal ion binding"/>
    <property type="evidence" value="ECO:0007669"/>
    <property type="project" value="UniProtKB-KW"/>
</dbReference>
<evidence type="ECO:0000256" key="10">
    <source>
        <dbReference type="ARBA" id="ARBA00047890"/>
    </source>
</evidence>
<dbReference type="SUPFAM" id="SSF52402">
    <property type="entry name" value="Adenine nucleotide alpha hydrolases-like"/>
    <property type="match status" value="1"/>
</dbReference>
<dbReference type="InterPro" id="IPR014729">
    <property type="entry name" value="Rossmann-like_a/b/a_fold"/>
</dbReference>
<dbReference type="InterPro" id="IPR018317">
    <property type="entry name" value="QueC"/>
</dbReference>
<dbReference type="GO" id="GO:0005524">
    <property type="term" value="F:ATP binding"/>
    <property type="evidence" value="ECO:0007669"/>
    <property type="project" value="UniProtKB-KW"/>
</dbReference>
<keyword evidence="2" id="KW-0436">Ligase</keyword>
<evidence type="ECO:0000256" key="7">
    <source>
        <dbReference type="ARBA" id="ARBA00022840"/>
    </source>
</evidence>
<dbReference type="Pfam" id="PF06508">
    <property type="entry name" value="QueC"/>
    <property type="match status" value="1"/>
</dbReference>
<evidence type="ECO:0000256" key="1">
    <source>
        <dbReference type="ARBA" id="ARBA00005061"/>
    </source>
</evidence>
<dbReference type="GO" id="GO:0008616">
    <property type="term" value="P:tRNA queuosine(34) biosynthetic process"/>
    <property type="evidence" value="ECO:0007669"/>
    <property type="project" value="UniProtKB-KW"/>
</dbReference>
<evidence type="ECO:0000256" key="9">
    <source>
        <dbReference type="ARBA" id="ARBA00039149"/>
    </source>
</evidence>
<dbReference type="Gene3D" id="3.40.50.620">
    <property type="entry name" value="HUPs"/>
    <property type="match status" value="1"/>
</dbReference>
<accession>A0A1C2IJ04</accession>
<dbReference type="RefSeq" id="WP_051488018.1">
    <property type="nucleotide sequence ID" value="NZ_JAAOMO010000159.1"/>
</dbReference>
<dbReference type="Proteomes" id="UP000095008">
    <property type="component" value="Unassembled WGS sequence"/>
</dbReference>
<dbReference type="EC" id="6.3.4.20" evidence="9"/>
<keyword evidence="6" id="KW-0862">Zinc</keyword>
<name>A0A1C2IJ04_ACITH</name>
<comment type="pathway">
    <text evidence="1">Purine metabolism; 7-cyano-7-deazaguanine biosynthesis.</text>
</comment>
<evidence type="ECO:0000313" key="15">
    <source>
        <dbReference type="Proteomes" id="UP000095008"/>
    </source>
</evidence>
<feature type="region of interest" description="Disordered" evidence="11">
    <location>
        <begin position="1"/>
        <end position="28"/>
    </location>
</feature>
<organism evidence="13 14">
    <name type="scientific">Acidithiobacillus thiooxidans</name>
    <name type="common">Thiobacillus thiooxidans</name>
    <dbReference type="NCBI Taxonomy" id="930"/>
    <lineage>
        <taxon>Bacteria</taxon>
        <taxon>Pseudomonadati</taxon>
        <taxon>Pseudomonadota</taxon>
        <taxon>Acidithiobacillia</taxon>
        <taxon>Acidithiobacillales</taxon>
        <taxon>Acidithiobacillaceae</taxon>
        <taxon>Acidithiobacillus</taxon>
    </lineage>
</organism>
<dbReference type="PANTHER" id="PTHR42914">
    <property type="entry name" value="7-CYANO-7-DEAZAGUANINE SYNTHASE"/>
    <property type="match status" value="1"/>
</dbReference>
<comment type="caution">
    <text evidence="13">The sequence shown here is derived from an EMBL/GenBank/DDBJ whole genome shotgun (WGS) entry which is preliminary data.</text>
</comment>
<dbReference type="eggNOG" id="COG0603">
    <property type="taxonomic scope" value="Bacteria"/>
</dbReference>
<gene>
    <name evidence="12" type="ORF">A6M23_10070</name>
    <name evidence="13" type="ORF">A6P07_03580</name>
</gene>
<protein>
    <recommendedName>
        <fullName evidence="9">7-cyano-7-deazaguanine synthase</fullName>
        <ecNumber evidence="9">6.3.4.20</ecNumber>
    </recommendedName>
</protein>
<evidence type="ECO:0000256" key="3">
    <source>
        <dbReference type="ARBA" id="ARBA00022723"/>
    </source>
</evidence>
<dbReference type="PANTHER" id="PTHR42914:SF1">
    <property type="entry name" value="7-CYANO-7-DEAZAGUANINE SYNTHASE"/>
    <property type="match status" value="1"/>
</dbReference>
<dbReference type="GO" id="GO:0016874">
    <property type="term" value="F:ligase activity"/>
    <property type="evidence" value="ECO:0007669"/>
    <property type="project" value="UniProtKB-KW"/>
</dbReference>
<comment type="catalytic activity">
    <reaction evidence="10">
        <text>7-carboxy-7-carbaguanine + NH4(+) + 2 ATP = 7-cyano-7-carbaguanine + 2 AMP + 2 diphosphate + 2 H(+)</text>
        <dbReference type="Rhea" id="RHEA:27982"/>
        <dbReference type="ChEBI" id="CHEBI:15378"/>
        <dbReference type="ChEBI" id="CHEBI:28938"/>
        <dbReference type="ChEBI" id="CHEBI:30616"/>
        <dbReference type="ChEBI" id="CHEBI:33019"/>
        <dbReference type="ChEBI" id="CHEBI:45075"/>
        <dbReference type="ChEBI" id="CHEBI:61036"/>
        <dbReference type="ChEBI" id="CHEBI:456215"/>
        <dbReference type="EC" id="6.3.4.20"/>
    </reaction>
</comment>
<evidence type="ECO:0000313" key="12">
    <source>
        <dbReference type="EMBL" id="OCX72388.1"/>
    </source>
</evidence>
<reference evidence="13 14" key="1">
    <citation type="journal article" date="2016" name="Int. J. Mol. Sci.">
        <title>Comparative genomics of the extreme acidophile Acidithiobacillus thiooxidans reveals intraspecific divergence and niche adaptation.</title>
        <authorList>
            <person name="Zhang X."/>
            <person name="Feng X."/>
            <person name="Tao J."/>
            <person name="Ma L."/>
            <person name="Xiao Y."/>
            <person name="Liang Y."/>
            <person name="Liu X."/>
            <person name="Yin H."/>
        </authorList>
    </citation>
    <scope>NUCLEOTIDE SEQUENCE [LARGE SCALE GENOMIC DNA]</scope>
    <source>
        <strain evidence="13 14">A02</strain>
        <strain evidence="12">DXS-W</strain>
    </source>
</reference>
<dbReference type="EMBL" id="LWSA01000031">
    <property type="protein sequence ID" value="OCX75973.1"/>
    <property type="molecule type" value="Genomic_DNA"/>
</dbReference>
<keyword evidence="5" id="KW-0671">Queuosine biosynthesis</keyword>